<dbReference type="GO" id="GO:0019901">
    <property type="term" value="F:protein kinase binding"/>
    <property type="evidence" value="ECO:0007669"/>
    <property type="project" value="InterPro"/>
</dbReference>
<dbReference type="PANTHER" id="PTHR15615:SF36">
    <property type="entry name" value="PHO85 CYCLIN-5"/>
    <property type="match status" value="1"/>
</dbReference>
<feature type="compositionally biased region" description="Low complexity" evidence="1">
    <location>
        <begin position="129"/>
        <end position="139"/>
    </location>
</feature>
<dbReference type="GO" id="GO:0005634">
    <property type="term" value="C:nucleus"/>
    <property type="evidence" value="ECO:0007669"/>
    <property type="project" value="TreeGrafter"/>
</dbReference>
<reference evidence="2 3" key="1">
    <citation type="submission" date="2018-11" db="EMBL/GenBank/DDBJ databases">
        <title>Genome assembly of Steccherinum ochraceum LE-BIN_3174, the white-rot fungus of the Steccherinaceae family (The Residual Polyporoid clade, Polyporales, Basidiomycota).</title>
        <authorList>
            <person name="Fedorova T.V."/>
            <person name="Glazunova O.A."/>
            <person name="Landesman E.O."/>
            <person name="Moiseenko K.V."/>
            <person name="Psurtseva N.V."/>
            <person name="Savinova O.S."/>
            <person name="Shakhova N.V."/>
            <person name="Tyazhelova T.V."/>
            <person name="Vasina D.V."/>
        </authorList>
    </citation>
    <scope>NUCLEOTIDE SEQUENCE [LARGE SCALE GENOMIC DNA]</scope>
    <source>
        <strain evidence="2 3">LE-BIN_3174</strain>
    </source>
</reference>
<organism evidence="2 3">
    <name type="scientific">Steccherinum ochraceum</name>
    <dbReference type="NCBI Taxonomy" id="92696"/>
    <lineage>
        <taxon>Eukaryota</taxon>
        <taxon>Fungi</taxon>
        <taxon>Dikarya</taxon>
        <taxon>Basidiomycota</taxon>
        <taxon>Agaricomycotina</taxon>
        <taxon>Agaricomycetes</taxon>
        <taxon>Polyporales</taxon>
        <taxon>Steccherinaceae</taxon>
        <taxon>Steccherinum</taxon>
    </lineage>
</organism>
<evidence type="ECO:0000313" key="2">
    <source>
        <dbReference type="EMBL" id="TCD71256.1"/>
    </source>
</evidence>
<dbReference type="GO" id="GO:0016538">
    <property type="term" value="F:cyclin-dependent protein serine/threonine kinase regulator activity"/>
    <property type="evidence" value="ECO:0007669"/>
    <property type="project" value="TreeGrafter"/>
</dbReference>
<feature type="compositionally biased region" description="Low complexity" evidence="1">
    <location>
        <begin position="443"/>
        <end position="465"/>
    </location>
</feature>
<dbReference type="STRING" id="92696.A0A4R0RTJ3"/>
<dbReference type="CDD" id="cd20557">
    <property type="entry name" value="CYCLIN_ScPCL1-like"/>
    <property type="match status" value="1"/>
</dbReference>
<dbReference type="Proteomes" id="UP000292702">
    <property type="component" value="Unassembled WGS sequence"/>
</dbReference>
<dbReference type="OrthoDB" id="286814at2759"/>
<sequence length="594" mass="64322">MQSRAPPQGPTPTVWPNHRTVTRSSEKQICFPFSWRVSHRIYTISAPILILVHPSDQAVSSLCDIWHPDDIPTVFRTSSRTAFSGPTASDIPSSDPLSITQTQFHQHARNIQLPSPASPFTQPSPFCPSASSYPTSRSSSLDRTPRSRQLLPLKGFVHEVLRRSRTSTGVLQTALCYLEAVRGKIPELLRKESIQTCGSFEDTDEERITTDRIDTDIDGPSGEPEASYDAEFARLLGLQEPLTAPPTVPMSTMSSTTATSASATSTSKRPSPPLPPLPPLPSPLLCPRRTFLACLILASKFMQDRSYSNRAWAKLAGLPPREISRCERALGQALQWRLWVGKAALGGSTEGNRKPVARSQSESTLLFGAATESAPAARLKRTATAPTLSLASQSQVLPSRSFFDPSLPQVVVDEPEDMYNAGPRYSRSVAGDATELLEDQHELSPPLSTPTLSYSPMSCVSSSSSDDGDRTIQMSGFADLATPQAGSVSYAPYFGQYDYAGAIPERSKWSSSSFTYGMPPTSVMVLDMVQIPPMVNPAAAPQGLVSLPPLCEALGGVSSTFGQQYLSVPRLHGGDFGTWSGYTTINQHGETSHY</sequence>
<feature type="region of interest" description="Disordered" evidence="1">
    <location>
        <begin position="113"/>
        <end position="145"/>
    </location>
</feature>
<dbReference type="PANTHER" id="PTHR15615">
    <property type="match status" value="1"/>
</dbReference>
<evidence type="ECO:0000313" key="3">
    <source>
        <dbReference type="Proteomes" id="UP000292702"/>
    </source>
</evidence>
<feature type="region of interest" description="Disordered" evidence="1">
    <location>
        <begin position="440"/>
        <end position="468"/>
    </location>
</feature>
<accession>A0A4R0RTJ3</accession>
<dbReference type="InterPro" id="IPR013922">
    <property type="entry name" value="Cyclin_PHO80-like"/>
</dbReference>
<feature type="region of interest" description="Disordered" evidence="1">
    <location>
        <begin position="243"/>
        <end position="281"/>
    </location>
</feature>
<dbReference type="Gene3D" id="1.10.472.10">
    <property type="entry name" value="Cyclin-like"/>
    <property type="match status" value="1"/>
</dbReference>
<name>A0A4R0RTJ3_9APHY</name>
<keyword evidence="3" id="KW-1185">Reference proteome</keyword>
<dbReference type="SUPFAM" id="SSF47954">
    <property type="entry name" value="Cyclin-like"/>
    <property type="match status" value="1"/>
</dbReference>
<evidence type="ECO:0000256" key="1">
    <source>
        <dbReference type="SAM" id="MobiDB-lite"/>
    </source>
</evidence>
<comment type="caution">
    <text evidence="2">The sequence shown here is derived from an EMBL/GenBank/DDBJ whole genome shotgun (WGS) entry which is preliminary data.</text>
</comment>
<dbReference type="GO" id="GO:0000307">
    <property type="term" value="C:cyclin-dependent protein kinase holoenzyme complex"/>
    <property type="evidence" value="ECO:0007669"/>
    <property type="project" value="TreeGrafter"/>
</dbReference>
<feature type="compositionally biased region" description="Low complexity" evidence="1">
    <location>
        <begin position="249"/>
        <end position="269"/>
    </location>
</feature>
<protein>
    <recommendedName>
        <fullName evidence="4">Cyclin N-terminal domain-containing protein</fullName>
    </recommendedName>
</protein>
<gene>
    <name evidence="2" type="ORF">EIP91_011734</name>
</gene>
<proteinExistence type="predicted"/>
<feature type="compositionally biased region" description="Pro residues" evidence="1">
    <location>
        <begin position="270"/>
        <end position="281"/>
    </location>
</feature>
<dbReference type="EMBL" id="RWJN01000008">
    <property type="protein sequence ID" value="TCD71256.1"/>
    <property type="molecule type" value="Genomic_DNA"/>
</dbReference>
<feature type="compositionally biased region" description="Polar residues" evidence="1">
    <location>
        <begin position="113"/>
        <end position="124"/>
    </location>
</feature>
<dbReference type="InterPro" id="IPR036915">
    <property type="entry name" value="Cyclin-like_sf"/>
</dbReference>
<evidence type="ECO:0008006" key="4">
    <source>
        <dbReference type="Google" id="ProtNLM"/>
    </source>
</evidence>
<dbReference type="AlphaFoldDB" id="A0A4R0RTJ3"/>